<dbReference type="PRINTS" id="PR00344">
    <property type="entry name" value="BCTRLSENSOR"/>
</dbReference>
<dbReference type="AlphaFoldDB" id="A0AAD7U4W3"/>
<evidence type="ECO:0000256" key="1">
    <source>
        <dbReference type="ARBA" id="ARBA00000085"/>
    </source>
</evidence>
<dbReference type="Proteomes" id="UP001230188">
    <property type="component" value="Unassembled WGS sequence"/>
</dbReference>
<dbReference type="SUPFAM" id="SSF52172">
    <property type="entry name" value="CheY-like"/>
    <property type="match status" value="1"/>
</dbReference>
<dbReference type="GO" id="GO:0004673">
    <property type="term" value="F:protein histidine kinase activity"/>
    <property type="evidence" value="ECO:0007669"/>
    <property type="project" value="UniProtKB-EC"/>
</dbReference>
<organism evidence="8 9">
    <name type="scientific">Chrysophaeum taylorii</name>
    <dbReference type="NCBI Taxonomy" id="2483200"/>
    <lineage>
        <taxon>Eukaryota</taxon>
        <taxon>Sar</taxon>
        <taxon>Stramenopiles</taxon>
        <taxon>Ochrophyta</taxon>
        <taxon>Pelagophyceae</taxon>
        <taxon>Pelagomonadales</taxon>
        <taxon>Pelagomonadaceae</taxon>
        <taxon>Chrysophaeum</taxon>
    </lineage>
</organism>
<dbReference type="PANTHER" id="PTHR43711:SF1">
    <property type="entry name" value="HISTIDINE KINASE 1"/>
    <property type="match status" value="1"/>
</dbReference>
<reference evidence="8" key="1">
    <citation type="submission" date="2023-01" db="EMBL/GenBank/DDBJ databases">
        <title>Metagenome sequencing of chrysophaentin producing Chrysophaeum taylorii.</title>
        <authorList>
            <person name="Davison J."/>
            <person name="Bewley C."/>
        </authorList>
    </citation>
    <scope>NUCLEOTIDE SEQUENCE</scope>
    <source>
        <strain evidence="8">NIES-1699</strain>
    </source>
</reference>
<proteinExistence type="predicted"/>
<sequence length="641" mass="70898">MNAEALASMFQEYESLTFGIIFGMPHGIIKPEKVQRVELMERYTKRWKETKHRVRALRATKSDFREWRKQFFRSENFHNAAIANFTLGVISTGVGMVDDKKFARDLYVASLQRVVRKERNALVAAAVASGAVSLFVFFMLAVTFYKSLRADEQCTVAVLSKKDIIDGMGVSCLVVDEHSRVLKANESASEAFGGDLVGEFLDKALPNSRVETLGRGVQVKGRTSGGEKLELVAYKTETVDVDGIRKYYVVLNDITELVGKTSELEIQQRVLAQFAHELRNKYAPAVSVLQHLSENKSSEYLPALALLQEADQLIATRLNIFKIMKGNYTSVVECLDIGEAMRQRVAAAAALNTERDVEFRAVGDLWAKLDAYIFTHISNNLLSNARKATTSGFVELRFVEANRDEQLVFAVADSGRGVVDSIKNRIFQEQVATCDQRGVGLGLESCRTFARAIGGNTWLERTTVCSLGAAGGTEFRFSLPGQIVSPPQKHTSNDISDGALFPNLTCHIVEDSNLLRKSLVAKLKAATRKLGAEECDFKEYDTVEAILPHIHDINQPHSIVTVDQNMDAMGGQLQGTDLVRALVQAGYEGLIISASGDDASAQDHVDLGAHLRFNKPFPTTQAIAQHLRHAYDPENTSWRAT</sequence>
<dbReference type="PANTHER" id="PTHR43711">
    <property type="entry name" value="TWO-COMPONENT HISTIDINE KINASE"/>
    <property type="match status" value="1"/>
</dbReference>
<dbReference type="Gene3D" id="3.30.565.10">
    <property type="entry name" value="Histidine kinase-like ATPase, C-terminal domain"/>
    <property type="match status" value="1"/>
</dbReference>
<accession>A0AAD7U4W3</accession>
<keyword evidence="9" id="KW-1185">Reference proteome</keyword>
<dbReference type="Pfam" id="PF02518">
    <property type="entry name" value="HATPase_c"/>
    <property type="match status" value="1"/>
</dbReference>
<dbReference type="InterPro" id="IPR050736">
    <property type="entry name" value="Sensor_HK_Regulatory"/>
</dbReference>
<feature type="transmembrane region" description="Helical" evidence="6">
    <location>
        <begin position="121"/>
        <end position="145"/>
    </location>
</feature>
<evidence type="ECO:0000313" key="9">
    <source>
        <dbReference type="Proteomes" id="UP001230188"/>
    </source>
</evidence>
<dbReference type="InterPro" id="IPR004358">
    <property type="entry name" value="Sig_transdc_His_kin-like_C"/>
</dbReference>
<feature type="domain" description="Histidine kinase" evidence="7">
    <location>
        <begin position="273"/>
        <end position="483"/>
    </location>
</feature>
<protein>
    <recommendedName>
        <fullName evidence="2">histidine kinase</fullName>
        <ecNumber evidence="2">2.7.13.3</ecNumber>
    </recommendedName>
</protein>
<comment type="caution">
    <text evidence="8">The sequence shown here is derived from an EMBL/GenBank/DDBJ whole genome shotgun (WGS) entry which is preliminary data.</text>
</comment>
<keyword evidence="6" id="KW-1133">Transmembrane helix</keyword>
<gene>
    <name evidence="8" type="ORF">CTAYLR_003021</name>
</gene>
<dbReference type="SMART" id="SM00387">
    <property type="entry name" value="HATPase_c"/>
    <property type="match status" value="1"/>
</dbReference>
<comment type="catalytic activity">
    <reaction evidence="1">
        <text>ATP + protein L-histidine = ADP + protein N-phospho-L-histidine.</text>
        <dbReference type="EC" id="2.7.13.3"/>
    </reaction>
</comment>
<dbReference type="InterPro" id="IPR011006">
    <property type="entry name" value="CheY-like_superfamily"/>
</dbReference>
<evidence type="ECO:0000313" key="8">
    <source>
        <dbReference type="EMBL" id="KAJ8598356.1"/>
    </source>
</evidence>
<keyword evidence="3" id="KW-0808">Transferase</keyword>
<keyword evidence="6" id="KW-0812">Transmembrane</keyword>
<evidence type="ECO:0000256" key="4">
    <source>
        <dbReference type="ARBA" id="ARBA00022777"/>
    </source>
</evidence>
<dbReference type="PROSITE" id="PS50109">
    <property type="entry name" value="HIS_KIN"/>
    <property type="match status" value="1"/>
</dbReference>
<evidence type="ECO:0000256" key="2">
    <source>
        <dbReference type="ARBA" id="ARBA00012438"/>
    </source>
</evidence>
<dbReference type="InterPro" id="IPR003594">
    <property type="entry name" value="HATPase_dom"/>
</dbReference>
<evidence type="ECO:0000259" key="7">
    <source>
        <dbReference type="PROSITE" id="PS50109"/>
    </source>
</evidence>
<evidence type="ECO:0000256" key="6">
    <source>
        <dbReference type="SAM" id="Phobius"/>
    </source>
</evidence>
<evidence type="ECO:0000256" key="5">
    <source>
        <dbReference type="ARBA" id="ARBA00023012"/>
    </source>
</evidence>
<dbReference type="EC" id="2.7.13.3" evidence="2"/>
<keyword evidence="4" id="KW-0418">Kinase</keyword>
<dbReference type="SUPFAM" id="SSF55874">
    <property type="entry name" value="ATPase domain of HSP90 chaperone/DNA topoisomerase II/histidine kinase"/>
    <property type="match status" value="1"/>
</dbReference>
<dbReference type="EMBL" id="JAQMWT010000675">
    <property type="protein sequence ID" value="KAJ8598356.1"/>
    <property type="molecule type" value="Genomic_DNA"/>
</dbReference>
<keyword evidence="5" id="KW-0902">Two-component regulatory system</keyword>
<keyword evidence="6" id="KW-0472">Membrane</keyword>
<dbReference type="Gene3D" id="3.40.50.2300">
    <property type="match status" value="1"/>
</dbReference>
<dbReference type="InterPro" id="IPR036890">
    <property type="entry name" value="HATPase_C_sf"/>
</dbReference>
<dbReference type="GO" id="GO:0000160">
    <property type="term" value="P:phosphorelay signal transduction system"/>
    <property type="evidence" value="ECO:0007669"/>
    <property type="project" value="UniProtKB-KW"/>
</dbReference>
<evidence type="ECO:0000256" key="3">
    <source>
        <dbReference type="ARBA" id="ARBA00022679"/>
    </source>
</evidence>
<dbReference type="InterPro" id="IPR005467">
    <property type="entry name" value="His_kinase_dom"/>
</dbReference>
<name>A0AAD7U4W3_9STRA</name>